<evidence type="ECO:0000259" key="5">
    <source>
        <dbReference type="SMART" id="SM00849"/>
    </source>
</evidence>
<evidence type="ECO:0000313" key="9">
    <source>
        <dbReference type="Proteomes" id="UP001565471"/>
    </source>
</evidence>
<dbReference type="EMBL" id="JBGBZA010000002">
    <property type="protein sequence ID" value="MEY9322169.1"/>
    <property type="molecule type" value="Genomic_DNA"/>
</dbReference>
<dbReference type="SMART" id="SM00849">
    <property type="entry name" value="Lactamase_B"/>
    <property type="match status" value="1"/>
</dbReference>
<feature type="domain" description="Metallo-beta-lactamase" evidence="5">
    <location>
        <begin position="93"/>
        <end position="296"/>
    </location>
</feature>
<dbReference type="CDD" id="cd07720">
    <property type="entry name" value="OPHC2-like_MBL-fold"/>
    <property type="match status" value="1"/>
</dbReference>
<reference evidence="6" key="1">
    <citation type="submission" date="2021-02" db="EMBL/GenBank/DDBJ databases">
        <title>Genomic Encyclopedia of Type Strains, Phase IV (KMG-V): Genome sequencing to study the core and pangenomes of soil and plant-associated prokaryotes.</title>
        <authorList>
            <person name="Whitman W."/>
        </authorList>
    </citation>
    <scope>NUCLEOTIDE SEQUENCE</scope>
    <source>
        <strain evidence="6">USDA 406</strain>
    </source>
</reference>
<dbReference type="InterPro" id="IPR051013">
    <property type="entry name" value="MBL_superfamily_lactonases"/>
</dbReference>
<dbReference type="PROSITE" id="PS51318">
    <property type="entry name" value="TAT"/>
    <property type="match status" value="1"/>
</dbReference>
<evidence type="ECO:0000313" key="7">
    <source>
        <dbReference type="EMBL" id="MEY9322169.1"/>
    </source>
</evidence>
<gene>
    <name evidence="7" type="ORF">ABIF29_008968</name>
    <name evidence="6" type="ORF">JOH49_002158</name>
</gene>
<dbReference type="STRING" id="29448.QU41_06830"/>
<dbReference type="Gene3D" id="3.60.15.10">
    <property type="entry name" value="Ribonuclease Z/Hydroxyacylglutathione hydrolase-like"/>
    <property type="match status" value="1"/>
</dbReference>
<evidence type="ECO:0000256" key="4">
    <source>
        <dbReference type="ARBA" id="ARBA00022833"/>
    </source>
</evidence>
<dbReference type="InterPro" id="IPR001279">
    <property type="entry name" value="Metallo-B-lactamas"/>
</dbReference>
<evidence type="ECO:0000313" key="6">
    <source>
        <dbReference type="EMBL" id="MBP1292405.1"/>
    </source>
</evidence>
<sequence length="323" mass="35066">MTLNVSRRSLLALGAGLGASTLLGGTAQARAPKLGTQTPYWHRFMLGEAEVTVVSDGPLPLGDPSGTFTGVPKEEVKKMLSDNFLSPDNVVLEQNSPIVNTGDKLILFDTGMGTSKAFGPTTGRQQKSMKEAGIKPEDIDAVVLSHAHIDHIGGIVGADDKPLFPNAQYYIAQSDLEFWTDEGKMGSPLKDFIVHARKNLLPVRDRIVFFKDGQEFLPGVTAIAAPGHTVGHTIFMVSSGGKSFAFLGDLSHHAVLLLERPRMEFSYDTDPKQAANSRVKLLEMLAANKTAVMSYHFAWPGYGHVAKVGEGFHYYPEPMQMNL</sequence>
<dbReference type="GO" id="GO:0016787">
    <property type="term" value="F:hydrolase activity"/>
    <property type="evidence" value="ECO:0007669"/>
    <property type="project" value="UniProtKB-KW"/>
</dbReference>
<protein>
    <submittedName>
        <fullName evidence="6">Glyoxylase-like metal-dependent hydrolase (Beta-lactamase superfamily II)</fullName>
    </submittedName>
</protein>
<dbReference type="Proteomes" id="UP001565471">
    <property type="component" value="Unassembled WGS sequence"/>
</dbReference>
<accession>A0A1E3EHM0</accession>
<dbReference type="Proteomes" id="UP000673383">
    <property type="component" value="Unassembled WGS sequence"/>
</dbReference>
<name>A0A1E3EHM0_BRAEL</name>
<reference evidence="7 9" key="2">
    <citation type="submission" date="2024-07" db="EMBL/GenBank/DDBJ databases">
        <title>Genomic Encyclopedia of Type Strains, Phase V (KMG-V): Genome sequencing to study the core and pangenomes of soil and plant-associated prokaryotes.</title>
        <authorList>
            <person name="Whitman W."/>
        </authorList>
    </citation>
    <scope>NUCLEOTIDE SEQUENCE [LARGE SCALE GENOMIC DNA]</scope>
    <source>
        <strain evidence="7 9">USDA 415</strain>
    </source>
</reference>
<dbReference type="Pfam" id="PF00753">
    <property type="entry name" value="Lactamase_B"/>
    <property type="match status" value="1"/>
</dbReference>
<keyword evidence="4" id="KW-0862">Zinc</keyword>
<dbReference type="PANTHER" id="PTHR42978">
    <property type="entry name" value="QUORUM-QUENCHING LACTONASE YTNP-RELATED-RELATED"/>
    <property type="match status" value="1"/>
</dbReference>
<dbReference type="InterPro" id="IPR036866">
    <property type="entry name" value="RibonucZ/Hydroxyglut_hydro"/>
</dbReference>
<keyword evidence="2" id="KW-0479">Metal-binding</keyword>
<keyword evidence="9" id="KW-1185">Reference proteome</keyword>
<dbReference type="PANTHER" id="PTHR42978:SF6">
    <property type="entry name" value="QUORUM-QUENCHING LACTONASE YTNP-RELATED"/>
    <property type="match status" value="1"/>
</dbReference>
<evidence type="ECO:0000256" key="1">
    <source>
        <dbReference type="ARBA" id="ARBA00007749"/>
    </source>
</evidence>
<dbReference type="OrthoDB" id="9773738at2"/>
<comment type="similarity">
    <text evidence="1">Belongs to the metallo-beta-lactamase superfamily.</text>
</comment>
<dbReference type="AlphaFoldDB" id="A0A1E3EHM0"/>
<evidence type="ECO:0000313" key="8">
    <source>
        <dbReference type="Proteomes" id="UP000673383"/>
    </source>
</evidence>
<evidence type="ECO:0000256" key="3">
    <source>
        <dbReference type="ARBA" id="ARBA00022801"/>
    </source>
</evidence>
<evidence type="ECO:0000256" key="2">
    <source>
        <dbReference type="ARBA" id="ARBA00022723"/>
    </source>
</evidence>
<dbReference type="EMBL" id="JAFICZ010000001">
    <property type="protein sequence ID" value="MBP1292405.1"/>
    <property type="molecule type" value="Genomic_DNA"/>
</dbReference>
<organism evidence="6 8">
    <name type="scientific">Bradyrhizobium elkanii</name>
    <dbReference type="NCBI Taxonomy" id="29448"/>
    <lineage>
        <taxon>Bacteria</taxon>
        <taxon>Pseudomonadati</taxon>
        <taxon>Pseudomonadota</taxon>
        <taxon>Alphaproteobacteria</taxon>
        <taxon>Hyphomicrobiales</taxon>
        <taxon>Nitrobacteraceae</taxon>
        <taxon>Bradyrhizobium</taxon>
    </lineage>
</organism>
<proteinExistence type="inferred from homology"/>
<dbReference type="GO" id="GO:0046872">
    <property type="term" value="F:metal ion binding"/>
    <property type="evidence" value="ECO:0007669"/>
    <property type="project" value="UniProtKB-KW"/>
</dbReference>
<dbReference type="SUPFAM" id="SSF56281">
    <property type="entry name" value="Metallo-hydrolase/oxidoreductase"/>
    <property type="match status" value="1"/>
</dbReference>
<dbReference type="eggNOG" id="COG0491">
    <property type="taxonomic scope" value="Bacteria"/>
</dbReference>
<dbReference type="RefSeq" id="WP_016841490.1">
    <property type="nucleotide sequence ID" value="NZ_CP126004.1"/>
</dbReference>
<dbReference type="InterPro" id="IPR006311">
    <property type="entry name" value="TAT_signal"/>
</dbReference>
<comment type="caution">
    <text evidence="6">The sequence shown here is derived from an EMBL/GenBank/DDBJ whole genome shotgun (WGS) entry which is preliminary data.</text>
</comment>
<keyword evidence="3 6" id="KW-0378">Hydrolase</keyword>